<dbReference type="InterPro" id="IPR042240">
    <property type="entry name" value="CHASE_sf"/>
</dbReference>
<feature type="domain" description="CHASE" evidence="18">
    <location>
        <begin position="271"/>
        <end position="467"/>
    </location>
</feature>
<dbReference type="Gene3D" id="3.30.450.20">
    <property type="entry name" value="PAS domain"/>
    <property type="match status" value="1"/>
</dbReference>
<evidence type="ECO:0000256" key="2">
    <source>
        <dbReference type="ARBA" id="ARBA00004314"/>
    </source>
</evidence>
<keyword evidence="14 15" id="KW-0472">Membrane</keyword>
<dbReference type="PROSITE" id="PS50109">
    <property type="entry name" value="HIS_KIN"/>
    <property type="match status" value="1"/>
</dbReference>
<dbReference type="GO" id="GO:0045121">
    <property type="term" value="C:membrane raft"/>
    <property type="evidence" value="ECO:0007669"/>
    <property type="project" value="UniProtKB-SubCell"/>
</dbReference>
<dbReference type="InterPro" id="IPR003594">
    <property type="entry name" value="HATPase_dom"/>
</dbReference>
<evidence type="ECO:0000256" key="9">
    <source>
        <dbReference type="ARBA" id="ARBA00022741"/>
    </source>
</evidence>
<keyword evidence="13" id="KW-0902">Two-component regulatory system</keyword>
<dbReference type="PROSITE" id="PS50112">
    <property type="entry name" value="PAS"/>
    <property type="match status" value="1"/>
</dbReference>
<evidence type="ECO:0000259" key="17">
    <source>
        <dbReference type="PROSITE" id="PS50112"/>
    </source>
</evidence>
<dbReference type="Proteomes" id="UP000283077">
    <property type="component" value="Unassembled WGS sequence"/>
</dbReference>
<evidence type="ECO:0000256" key="10">
    <source>
        <dbReference type="ARBA" id="ARBA00022777"/>
    </source>
</evidence>
<organism evidence="19 20">
    <name type="scientific">Rheinheimera riviphila</name>
    <dbReference type="NCBI Taxonomy" id="1834037"/>
    <lineage>
        <taxon>Bacteria</taxon>
        <taxon>Pseudomonadati</taxon>
        <taxon>Pseudomonadota</taxon>
        <taxon>Gammaproteobacteria</taxon>
        <taxon>Chromatiales</taxon>
        <taxon>Chromatiaceae</taxon>
        <taxon>Rheinheimera</taxon>
    </lineage>
</organism>
<dbReference type="GO" id="GO:0000155">
    <property type="term" value="F:phosphorelay sensor kinase activity"/>
    <property type="evidence" value="ECO:0007669"/>
    <property type="project" value="InterPro"/>
</dbReference>
<accession>A0A437QGE7</accession>
<comment type="caution">
    <text evidence="19">The sequence shown here is derived from an EMBL/GenBank/DDBJ whole genome shotgun (WGS) entry which is preliminary data.</text>
</comment>
<evidence type="ECO:0000256" key="1">
    <source>
        <dbReference type="ARBA" id="ARBA00000085"/>
    </source>
</evidence>
<dbReference type="InterPro" id="IPR007895">
    <property type="entry name" value="MASE1"/>
</dbReference>
<dbReference type="EC" id="2.7.13.3" evidence="4"/>
<evidence type="ECO:0000256" key="4">
    <source>
        <dbReference type="ARBA" id="ARBA00012438"/>
    </source>
</evidence>
<dbReference type="InterPro" id="IPR004358">
    <property type="entry name" value="Sig_transdc_His_kin-like_C"/>
</dbReference>
<reference evidence="19 20" key="1">
    <citation type="submission" date="2019-01" db="EMBL/GenBank/DDBJ databases">
        <authorList>
            <person name="Chen W.-M."/>
        </authorList>
    </citation>
    <scope>NUCLEOTIDE SEQUENCE [LARGE SCALE GENOMIC DNA]</scope>
    <source>
        <strain evidence="19 20">KYPC3</strain>
    </source>
</reference>
<dbReference type="InterPro" id="IPR036890">
    <property type="entry name" value="HATPase_C_sf"/>
</dbReference>
<dbReference type="InterPro" id="IPR000014">
    <property type="entry name" value="PAS"/>
</dbReference>
<dbReference type="SMART" id="SM00388">
    <property type="entry name" value="HisKA"/>
    <property type="match status" value="1"/>
</dbReference>
<name>A0A437QGE7_9GAMM</name>
<keyword evidence="11" id="KW-0067">ATP-binding</keyword>
<comment type="subcellular location">
    <subcellularLocation>
        <location evidence="3">Cell membrane</location>
        <topology evidence="3">Multi-pass membrane protein</topology>
    </subcellularLocation>
    <subcellularLocation>
        <location evidence="2">Membrane raft</location>
        <topology evidence="2">Multi-pass membrane protein</topology>
    </subcellularLocation>
</comment>
<comment type="catalytic activity">
    <reaction evidence="1">
        <text>ATP + protein L-histidine = ADP + protein N-phospho-L-histidine.</text>
        <dbReference type="EC" id="2.7.13.3"/>
    </reaction>
</comment>
<evidence type="ECO:0000256" key="6">
    <source>
        <dbReference type="ARBA" id="ARBA00022553"/>
    </source>
</evidence>
<dbReference type="Pfam" id="PF02518">
    <property type="entry name" value="HATPase_c"/>
    <property type="match status" value="1"/>
</dbReference>
<dbReference type="InterPro" id="IPR036097">
    <property type="entry name" value="HisK_dim/P_sf"/>
</dbReference>
<dbReference type="InterPro" id="IPR035965">
    <property type="entry name" value="PAS-like_dom_sf"/>
</dbReference>
<evidence type="ECO:0000259" key="16">
    <source>
        <dbReference type="PROSITE" id="PS50109"/>
    </source>
</evidence>
<dbReference type="SMART" id="SM01079">
    <property type="entry name" value="CHASE"/>
    <property type="match status" value="1"/>
</dbReference>
<feature type="domain" description="PAS" evidence="17">
    <location>
        <begin position="558"/>
        <end position="600"/>
    </location>
</feature>
<keyword evidence="5" id="KW-1003">Cell membrane</keyword>
<dbReference type="CDD" id="cd16922">
    <property type="entry name" value="HATPase_EvgS-ArcB-TorS-like"/>
    <property type="match status" value="1"/>
</dbReference>
<evidence type="ECO:0000256" key="5">
    <source>
        <dbReference type="ARBA" id="ARBA00022475"/>
    </source>
</evidence>
<evidence type="ECO:0000256" key="7">
    <source>
        <dbReference type="ARBA" id="ARBA00022679"/>
    </source>
</evidence>
<feature type="transmembrane region" description="Helical" evidence="15">
    <location>
        <begin position="20"/>
        <end position="45"/>
    </location>
</feature>
<dbReference type="Gene3D" id="1.10.287.130">
    <property type="match status" value="1"/>
</dbReference>
<feature type="transmembrane region" description="Helical" evidence="15">
    <location>
        <begin position="99"/>
        <end position="120"/>
    </location>
</feature>
<dbReference type="SUPFAM" id="SSF47384">
    <property type="entry name" value="Homodimeric domain of signal transducing histidine kinase"/>
    <property type="match status" value="1"/>
</dbReference>
<keyword evidence="12 15" id="KW-1133">Transmembrane helix</keyword>
<dbReference type="PROSITE" id="PS50839">
    <property type="entry name" value="CHASE"/>
    <property type="match status" value="1"/>
</dbReference>
<evidence type="ECO:0000256" key="14">
    <source>
        <dbReference type="ARBA" id="ARBA00023136"/>
    </source>
</evidence>
<feature type="domain" description="Histidine kinase" evidence="16">
    <location>
        <begin position="680"/>
        <end position="901"/>
    </location>
</feature>
<keyword evidence="10" id="KW-0418">Kinase</keyword>
<protein>
    <recommendedName>
        <fullName evidence="4">histidine kinase</fullName>
        <ecNumber evidence="4">2.7.13.3</ecNumber>
    </recommendedName>
</protein>
<dbReference type="FunFam" id="1.10.287.130:FF:000001">
    <property type="entry name" value="Two-component sensor histidine kinase"/>
    <property type="match status" value="1"/>
</dbReference>
<dbReference type="PRINTS" id="PR00344">
    <property type="entry name" value="BCTRLSENSOR"/>
</dbReference>
<dbReference type="SMART" id="SM00091">
    <property type="entry name" value="PAS"/>
    <property type="match status" value="1"/>
</dbReference>
<dbReference type="AlphaFoldDB" id="A0A437QGE7"/>
<dbReference type="Gene3D" id="3.30.565.10">
    <property type="entry name" value="Histidine kinase-like ATPase, C-terminal domain"/>
    <property type="match status" value="1"/>
</dbReference>
<dbReference type="GO" id="GO:0005886">
    <property type="term" value="C:plasma membrane"/>
    <property type="evidence" value="ECO:0007669"/>
    <property type="project" value="UniProtKB-SubCell"/>
</dbReference>
<dbReference type="Pfam" id="PF03924">
    <property type="entry name" value="CHASE"/>
    <property type="match status" value="1"/>
</dbReference>
<dbReference type="Pfam" id="PF05231">
    <property type="entry name" value="MASE1"/>
    <property type="match status" value="1"/>
</dbReference>
<dbReference type="CDD" id="cd00082">
    <property type="entry name" value="HisKA"/>
    <property type="match status" value="1"/>
</dbReference>
<evidence type="ECO:0000313" key="19">
    <source>
        <dbReference type="EMBL" id="RVU33506.1"/>
    </source>
</evidence>
<dbReference type="Pfam" id="PF13188">
    <property type="entry name" value="PAS_8"/>
    <property type="match status" value="1"/>
</dbReference>
<dbReference type="Gene3D" id="3.30.450.350">
    <property type="entry name" value="CHASE domain"/>
    <property type="match status" value="1"/>
</dbReference>
<dbReference type="InterPro" id="IPR005467">
    <property type="entry name" value="His_kinase_dom"/>
</dbReference>
<dbReference type="InterPro" id="IPR006189">
    <property type="entry name" value="CHASE_dom"/>
</dbReference>
<gene>
    <name evidence="19" type="ORF">EOE67_16760</name>
</gene>
<dbReference type="NCBIfam" id="TIGR00229">
    <property type="entry name" value="sensory_box"/>
    <property type="match status" value="1"/>
</dbReference>
<evidence type="ECO:0000256" key="15">
    <source>
        <dbReference type="SAM" id="Phobius"/>
    </source>
</evidence>
<dbReference type="OrthoDB" id="7051794at2"/>
<evidence type="ECO:0000256" key="12">
    <source>
        <dbReference type="ARBA" id="ARBA00022989"/>
    </source>
</evidence>
<dbReference type="SMART" id="SM00387">
    <property type="entry name" value="HATPase_c"/>
    <property type="match status" value="1"/>
</dbReference>
<dbReference type="InterPro" id="IPR003661">
    <property type="entry name" value="HisK_dim/P_dom"/>
</dbReference>
<dbReference type="SUPFAM" id="SSF55874">
    <property type="entry name" value="ATPase domain of HSP90 chaperone/DNA topoisomerase II/histidine kinase"/>
    <property type="match status" value="1"/>
</dbReference>
<keyword evidence="6" id="KW-0597">Phosphoprotein</keyword>
<dbReference type="Pfam" id="PF00512">
    <property type="entry name" value="HisKA"/>
    <property type="match status" value="1"/>
</dbReference>
<evidence type="ECO:0000256" key="8">
    <source>
        <dbReference type="ARBA" id="ARBA00022692"/>
    </source>
</evidence>
<sequence length="904" mass="98799">MQSPMPTSLQPIPMPPQSTLSIIAKIALLAIAYMLTGHLAMLLSVPPGFISSIFPPVGVALAAVLIWGYPLLIGVFLGSTLLNLSIAISNEQQLNWQQLTIACSIAFGTTLQCLCANWLIRRKMSFPNTLTEDRNILLLLFIGGPLSCLLSASVGTAVLYVHQIITPGQLLFSWWNWWIGDSIGVLIAMPLMFIAFAYPREIWRHRATTVGIPLLLSCVVMVVLFFRTSDGEQQRLQQHFHEQAKLMAQSIKSRISLYSNSVLPLERLFIASVDVTAAEFAIFVDSILKNHPGIRAMSWNAKVSQQQRAEYEAGLLASTVGGLGITERDASGQLISAAIRSEYFPVTYIAPMPLHLNVTGYDVGSEALRLQALQTAGDQGTATLTAPLDLVQNQQQKNAMLLFYPVYTSAETPPVIAERRQLLRGFVVAALHMDEVIGSAVRDYPAQSFQLLLTDISDNTTSPQSELEPGTSSGMLFSKLTSPIPAYAKPLIWLEEFSVGGRKFRMEILPTEHYLQDQSTLQPWAVLTGGLLLCSLLGGFLLSVTGRAEQVQRLVQQRTLELSGILDNAAEAILIFDTLGQIERANAAAQQLFGYSERQLPKLHIGSLLPELQQTNPDFVQQRQGRSSETAGLTALGTALELEISLSSYALPGHTWFICLLHDISERKKIERLKSEFIATVSHELRTPLTSIKGSLELVNAGVLGHVPEAASNMLSLAQKNTERLVLLVNDILDIEKLELGDAHLELACADLRELLQQALTQNQGYAANFGVPLSLDVQALPLQVLVEVNNQRLQQVLSNLISNAVKFSEAGSPVQMSAELHEAQVLIKVSDQGPGIPNEFRSRIFQKFAQADGSDSRQRGGTGLGLSICKELMDRMHGTIGFDSVEGVGSTFYITLPLLPVAG</sequence>
<keyword evidence="7" id="KW-0808">Transferase</keyword>
<dbReference type="GO" id="GO:0005524">
    <property type="term" value="F:ATP binding"/>
    <property type="evidence" value="ECO:0007669"/>
    <property type="project" value="UniProtKB-KW"/>
</dbReference>
<keyword evidence="9" id="KW-0547">Nucleotide-binding</keyword>
<proteinExistence type="predicted"/>
<feature type="transmembrane region" description="Helical" evidence="15">
    <location>
        <begin position="57"/>
        <end position="79"/>
    </location>
</feature>
<keyword evidence="8 15" id="KW-0812">Transmembrane</keyword>
<dbReference type="CDD" id="cd00130">
    <property type="entry name" value="PAS"/>
    <property type="match status" value="1"/>
</dbReference>
<dbReference type="PANTHER" id="PTHR43047">
    <property type="entry name" value="TWO-COMPONENT HISTIDINE PROTEIN KINASE"/>
    <property type="match status" value="1"/>
</dbReference>
<keyword evidence="20" id="KW-1185">Reference proteome</keyword>
<dbReference type="FunFam" id="3.30.565.10:FF:000023">
    <property type="entry name" value="PAS domain-containing sensor histidine kinase"/>
    <property type="match status" value="1"/>
</dbReference>
<evidence type="ECO:0000259" key="18">
    <source>
        <dbReference type="PROSITE" id="PS50839"/>
    </source>
</evidence>
<evidence type="ECO:0000313" key="20">
    <source>
        <dbReference type="Proteomes" id="UP000283077"/>
    </source>
</evidence>
<dbReference type="GO" id="GO:0009927">
    <property type="term" value="F:histidine phosphotransfer kinase activity"/>
    <property type="evidence" value="ECO:0007669"/>
    <property type="project" value="TreeGrafter"/>
</dbReference>
<feature type="transmembrane region" description="Helical" evidence="15">
    <location>
        <begin position="174"/>
        <end position="198"/>
    </location>
</feature>
<feature type="transmembrane region" description="Helical" evidence="15">
    <location>
        <begin position="136"/>
        <end position="162"/>
    </location>
</feature>
<evidence type="ECO:0000256" key="11">
    <source>
        <dbReference type="ARBA" id="ARBA00022840"/>
    </source>
</evidence>
<dbReference type="EMBL" id="SACS01000021">
    <property type="protein sequence ID" value="RVU33506.1"/>
    <property type="molecule type" value="Genomic_DNA"/>
</dbReference>
<dbReference type="SUPFAM" id="SSF55785">
    <property type="entry name" value="PYP-like sensor domain (PAS domain)"/>
    <property type="match status" value="1"/>
</dbReference>
<dbReference type="PANTHER" id="PTHR43047:SF72">
    <property type="entry name" value="OSMOSENSING HISTIDINE PROTEIN KINASE SLN1"/>
    <property type="match status" value="1"/>
</dbReference>
<evidence type="ECO:0000256" key="13">
    <source>
        <dbReference type="ARBA" id="ARBA00023012"/>
    </source>
</evidence>
<feature type="transmembrane region" description="Helical" evidence="15">
    <location>
        <begin position="210"/>
        <end position="228"/>
    </location>
</feature>
<evidence type="ECO:0000256" key="3">
    <source>
        <dbReference type="ARBA" id="ARBA00004651"/>
    </source>
</evidence>